<comment type="caution">
    <text evidence="1">The sequence shown here is derived from an EMBL/GenBank/DDBJ whole genome shotgun (WGS) entry which is preliminary data.</text>
</comment>
<protein>
    <submittedName>
        <fullName evidence="1">Uncharacterized protein</fullName>
    </submittedName>
</protein>
<evidence type="ECO:0000313" key="2">
    <source>
        <dbReference type="Proteomes" id="UP001221898"/>
    </source>
</evidence>
<evidence type="ECO:0000313" key="1">
    <source>
        <dbReference type="EMBL" id="KAJ8366581.1"/>
    </source>
</evidence>
<keyword evidence="2" id="KW-1185">Reference proteome</keyword>
<accession>A0AAD7R5S1</accession>
<name>A0AAD7R5S1_9TELE</name>
<dbReference type="Proteomes" id="UP001221898">
    <property type="component" value="Unassembled WGS sequence"/>
</dbReference>
<reference evidence="1" key="1">
    <citation type="journal article" date="2023" name="Science">
        <title>Genome structures resolve the early diversification of teleost fishes.</title>
        <authorList>
            <person name="Parey E."/>
            <person name="Louis A."/>
            <person name="Montfort J."/>
            <person name="Bouchez O."/>
            <person name="Roques C."/>
            <person name="Iampietro C."/>
            <person name="Lluch J."/>
            <person name="Castinel A."/>
            <person name="Donnadieu C."/>
            <person name="Desvignes T."/>
            <person name="Floi Bucao C."/>
            <person name="Jouanno E."/>
            <person name="Wen M."/>
            <person name="Mejri S."/>
            <person name="Dirks R."/>
            <person name="Jansen H."/>
            <person name="Henkel C."/>
            <person name="Chen W.J."/>
            <person name="Zahm M."/>
            <person name="Cabau C."/>
            <person name="Klopp C."/>
            <person name="Thompson A.W."/>
            <person name="Robinson-Rechavi M."/>
            <person name="Braasch I."/>
            <person name="Lecointre G."/>
            <person name="Bobe J."/>
            <person name="Postlethwait J.H."/>
            <person name="Berthelot C."/>
            <person name="Roest Crollius H."/>
            <person name="Guiguen Y."/>
        </authorList>
    </citation>
    <scope>NUCLEOTIDE SEQUENCE</scope>
    <source>
        <strain evidence="1">NC1722</strain>
    </source>
</reference>
<organism evidence="1 2">
    <name type="scientific">Aldrovandia affinis</name>
    <dbReference type="NCBI Taxonomy" id="143900"/>
    <lineage>
        <taxon>Eukaryota</taxon>
        <taxon>Metazoa</taxon>
        <taxon>Chordata</taxon>
        <taxon>Craniata</taxon>
        <taxon>Vertebrata</taxon>
        <taxon>Euteleostomi</taxon>
        <taxon>Actinopterygii</taxon>
        <taxon>Neopterygii</taxon>
        <taxon>Teleostei</taxon>
        <taxon>Notacanthiformes</taxon>
        <taxon>Halosauridae</taxon>
        <taxon>Aldrovandia</taxon>
    </lineage>
</organism>
<sequence>MYYVRLGARVQLSEFCSPKKKSHSLFPSTQSSAHLQTCPTQRKYWMRWWKRHRRKVRLIVRLVLRS</sequence>
<proteinExistence type="predicted"/>
<gene>
    <name evidence="1" type="ORF">AAFF_G00350320</name>
</gene>
<dbReference type="EMBL" id="JAINUG010000571">
    <property type="protein sequence ID" value="KAJ8366581.1"/>
    <property type="molecule type" value="Genomic_DNA"/>
</dbReference>
<dbReference type="AlphaFoldDB" id="A0AAD7R5S1"/>